<dbReference type="Gene3D" id="3.60.10.10">
    <property type="entry name" value="Endonuclease/exonuclease/phosphatase"/>
    <property type="match status" value="1"/>
</dbReference>
<evidence type="ECO:0000313" key="1">
    <source>
        <dbReference type="EMBL" id="GFA47101.1"/>
    </source>
</evidence>
<keyword evidence="1" id="KW-0548">Nucleotidyltransferase</keyword>
<dbReference type="AlphaFoldDB" id="A0A699JN79"/>
<dbReference type="InterPro" id="IPR036691">
    <property type="entry name" value="Endo/exonu/phosph_ase_sf"/>
</dbReference>
<comment type="caution">
    <text evidence="1">The sequence shown here is derived from an EMBL/GenBank/DDBJ whole genome shotgun (WGS) entry which is preliminary data.</text>
</comment>
<organism evidence="1">
    <name type="scientific">Tanacetum cinerariifolium</name>
    <name type="common">Dalmatian daisy</name>
    <name type="synonym">Chrysanthemum cinerariifolium</name>
    <dbReference type="NCBI Taxonomy" id="118510"/>
    <lineage>
        <taxon>Eukaryota</taxon>
        <taxon>Viridiplantae</taxon>
        <taxon>Streptophyta</taxon>
        <taxon>Embryophyta</taxon>
        <taxon>Tracheophyta</taxon>
        <taxon>Spermatophyta</taxon>
        <taxon>Magnoliopsida</taxon>
        <taxon>eudicotyledons</taxon>
        <taxon>Gunneridae</taxon>
        <taxon>Pentapetalae</taxon>
        <taxon>asterids</taxon>
        <taxon>campanulids</taxon>
        <taxon>Asterales</taxon>
        <taxon>Asteraceae</taxon>
        <taxon>Asteroideae</taxon>
        <taxon>Anthemideae</taxon>
        <taxon>Anthemidinae</taxon>
        <taxon>Tanacetum</taxon>
    </lineage>
</organism>
<dbReference type="SUPFAM" id="SSF56219">
    <property type="entry name" value="DNase I-like"/>
    <property type="match status" value="1"/>
</dbReference>
<name>A0A699JN79_TANCI</name>
<gene>
    <name evidence="1" type="ORF">Tci_619073</name>
</gene>
<dbReference type="InterPro" id="IPR012677">
    <property type="entry name" value="Nucleotide-bd_a/b_plait_sf"/>
</dbReference>
<proteinExistence type="predicted"/>
<keyword evidence="1" id="KW-0808">Transferase</keyword>
<dbReference type="GO" id="GO:0003676">
    <property type="term" value="F:nucleic acid binding"/>
    <property type="evidence" value="ECO:0007669"/>
    <property type="project" value="InterPro"/>
</dbReference>
<sequence length="545" mass="63129">MSDASMLERLSCNIFITNFPAYFSSKDLWNTCSKFGTVLDVYIPNKVSKQGKVYVVCAKEVTGWVPDFWEENSDESEDYSDNNSVGKKNWVESEEVEIIPESVQNDAFIDNIAESKPINGDSRKNQYAHEINDSNPKFPSGFTPQHSDHYEYEKVEALRESTTPQNSKKVRNDQSFHQVLEESVNKSSGVSKTAHVDSMAGPVKQRNGFSILERFQEFIDIGQAMGYKMKWCEKDFRRIITSLGDETKMVSLDDFVVKNLWGNMLFDFATSSAPGRSGEDTWMANNADLLFISFYSPQELSLKRVLWNYMLETLNRWHGEVIIMGDFNERGYSFTWSDKHASKMSKLDRFLVSQGMLDLFLNLTGLILHRHLSGHRPILLKETHVDYGPTPFRLYHSWFLEDDFHFVIEDSWNNDENGLPDDLTKCANLFHDLKDIDHKDSIDLAQKAKIKWAVEGDENSKFFHGIVNKKRRYLAIKGILVDGEWIENPNHVKSEFHSYYSNLFSDPAWDRSLFDVNFPRRLNSDQVFDLEDMVSNEEIKRAVWD</sequence>
<dbReference type="CDD" id="cd00590">
    <property type="entry name" value="RRM_SF"/>
    <property type="match status" value="1"/>
</dbReference>
<reference evidence="1" key="1">
    <citation type="journal article" date="2019" name="Sci. Rep.">
        <title>Draft genome of Tanacetum cinerariifolium, the natural source of mosquito coil.</title>
        <authorList>
            <person name="Yamashiro T."/>
            <person name="Shiraishi A."/>
            <person name="Satake H."/>
            <person name="Nakayama K."/>
        </authorList>
    </citation>
    <scope>NUCLEOTIDE SEQUENCE</scope>
</reference>
<dbReference type="InterPro" id="IPR035979">
    <property type="entry name" value="RBD_domain_sf"/>
</dbReference>
<accession>A0A699JN79</accession>
<keyword evidence="1" id="KW-0695">RNA-directed DNA polymerase</keyword>
<dbReference type="PANTHER" id="PTHR33710:SF64">
    <property type="entry name" value="ENDONUCLEASE_EXONUCLEASE_PHOSPHATASE DOMAIN-CONTAINING PROTEIN"/>
    <property type="match status" value="1"/>
</dbReference>
<dbReference type="EMBL" id="BKCJ010429817">
    <property type="protein sequence ID" value="GFA47101.1"/>
    <property type="molecule type" value="Genomic_DNA"/>
</dbReference>
<protein>
    <submittedName>
        <fullName evidence="1">RNA-directed DNA polymerase, eukaryota</fullName>
    </submittedName>
</protein>
<dbReference type="Gene3D" id="3.30.70.330">
    <property type="match status" value="1"/>
</dbReference>
<dbReference type="PANTHER" id="PTHR33710">
    <property type="entry name" value="BNAC02G09200D PROTEIN"/>
    <property type="match status" value="1"/>
</dbReference>
<dbReference type="GO" id="GO:0003964">
    <property type="term" value="F:RNA-directed DNA polymerase activity"/>
    <property type="evidence" value="ECO:0007669"/>
    <property type="project" value="UniProtKB-KW"/>
</dbReference>
<dbReference type="SUPFAM" id="SSF54928">
    <property type="entry name" value="RNA-binding domain, RBD"/>
    <property type="match status" value="1"/>
</dbReference>